<feature type="compositionally biased region" description="Basic and acidic residues" evidence="1">
    <location>
        <begin position="268"/>
        <end position="287"/>
    </location>
</feature>
<dbReference type="OrthoDB" id="1201035at2"/>
<gene>
    <name evidence="3" type="ORF">DBV39_09365</name>
</gene>
<evidence type="ECO:0000313" key="4">
    <source>
        <dbReference type="Proteomes" id="UP000244571"/>
    </source>
</evidence>
<keyword evidence="4" id="KW-1185">Reference proteome</keyword>
<dbReference type="EMBL" id="CP028901">
    <property type="protein sequence ID" value="AWB33883.1"/>
    <property type="molecule type" value="Genomic_DNA"/>
</dbReference>
<proteinExistence type="predicted"/>
<evidence type="ECO:0000313" key="3">
    <source>
        <dbReference type="EMBL" id="AWB33883.1"/>
    </source>
</evidence>
<evidence type="ECO:0000256" key="1">
    <source>
        <dbReference type="SAM" id="MobiDB-lite"/>
    </source>
</evidence>
<dbReference type="KEGG" id="boz:DBV39_09365"/>
<dbReference type="AlphaFoldDB" id="A0A2R4XJE6"/>
<feature type="transmembrane region" description="Helical" evidence="2">
    <location>
        <begin position="132"/>
        <end position="161"/>
    </location>
</feature>
<protein>
    <submittedName>
        <fullName evidence="3">DNA-binding protein</fullName>
    </submittedName>
</protein>
<dbReference type="Proteomes" id="UP000244571">
    <property type="component" value="Chromosome"/>
</dbReference>
<sequence>MALLGIGEKDRYGRQKRIAHEGKFLRASRTGGISLRAQTRAAGLNLTANTRHGLRVSHRLGRKTQLAFQNGRLVFRGRYGSGPTRLNVSKTGMTVSTRNPFGTINWIKPNRSSAKLFGVQVRGQKALFIQMVMLAITGVVALASLAINLCILLINVIVWLATHLWNLTAKIPDTLDDIAHIWRKRRLRQTRLELDHTVQQAIDDWSQDDVIHANELMFLSVARGHSALDASRTSDWPLAQHLTVRKHRRTLDQETHQRIGALIEHALTRDRNKPDKADHTDAAEHKQPGTTTAVRILALTALIAKATESKITASQRPELLFALDDLMLEQGSRNVLQDQMLEVFADQCGLRLTNRTH</sequence>
<keyword evidence="2" id="KW-1133">Transmembrane helix</keyword>
<keyword evidence="2" id="KW-0472">Membrane</keyword>
<feature type="region of interest" description="Disordered" evidence="1">
    <location>
        <begin position="268"/>
        <end position="289"/>
    </location>
</feature>
<organism evidence="3 4">
    <name type="scientific">Orrella marina</name>
    <dbReference type="NCBI Taxonomy" id="2163011"/>
    <lineage>
        <taxon>Bacteria</taxon>
        <taxon>Pseudomonadati</taxon>
        <taxon>Pseudomonadota</taxon>
        <taxon>Betaproteobacteria</taxon>
        <taxon>Burkholderiales</taxon>
        <taxon>Alcaligenaceae</taxon>
        <taxon>Orrella</taxon>
    </lineage>
</organism>
<name>A0A2R4XJE6_9BURK</name>
<keyword evidence="2" id="KW-0812">Transmembrane</keyword>
<accession>A0A2R4XJE6</accession>
<dbReference type="GO" id="GO:0003677">
    <property type="term" value="F:DNA binding"/>
    <property type="evidence" value="ECO:0007669"/>
    <property type="project" value="UniProtKB-KW"/>
</dbReference>
<keyword evidence="3" id="KW-0238">DNA-binding</keyword>
<reference evidence="3 4" key="1">
    <citation type="submission" date="2018-04" db="EMBL/GenBank/DDBJ databases">
        <title>Bordetella sp. HZ20 isolated from seawater.</title>
        <authorList>
            <person name="Sun C."/>
        </authorList>
    </citation>
    <scope>NUCLEOTIDE SEQUENCE [LARGE SCALE GENOMIC DNA]</scope>
    <source>
        <strain evidence="3 4">HZ20</strain>
    </source>
</reference>
<dbReference type="RefSeq" id="WP_108621310.1">
    <property type="nucleotide sequence ID" value="NZ_CP028901.1"/>
</dbReference>
<evidence type="ECO:0000256" key="2">
    <source>
        <dbReference type="SAM" id="Phobius"/>
    </source>
</evidence>